<keyword evidence="2" id="KW-1185">Reference proteome</keyword>
<name>A0ABR0P7C5_GOSAR</name>
<dbReference type="EMBL" id="JARKNE010000007">
    <property type="protein sequence ID" value="KAK5817133.1"/>
    <property type="molecule type" value="Genomic_DNA"/>
</dbReference>
<comment type="caution">
    <text evidence="1">The sequence shown here is derived from an EMBL/GenBank/DDBJ whole genome shotgun (WGS) entry which is preliminary data.</text>
</comment>
<sequence>MKFGSRLIRTARGPEVVDVRLLEESCGARMGTEVELESDNGVLVEAIRAVCAVDSNLTELRLVSQMLSRSWWSVYQPLGSVLRILAEDNSSFVVGAN</sequence>
<evidence type="ECO:0000313" key="2">
    <source>
        <dbReference type="Proteomes" id="UP001358586"/>
    </source>
</evidence>
<accession>A0ABR0P7C5</accession>
<organism evidence="1 2">
    <name type="scientific">Gossypium arboreum</name>
    <name type="common">Tree cotton</name>
    <name type="synonym">Gossypium nanking</name>
    <dbReference type="NCBI Taxonomy" id="29729"/>
    <lineage>
        <taxon>Eukaryota</taxon>
        <taxon>Viridiplantae</taxon>
        <taxon>Streptophyta</taxon>
        <taxon>Embryophyta</taxon>
        <taxon>Tracheophyta</taxon>
        <taxon>Spermatophyta</taxon>
        <taxon>Magnoliopsida</taxon>
        <taxon>eudicotyledons</taxon>
        <taxon>Gunneridae</taxon>
        <taxon>Pentapetalae</taxon>
        <taxon>rosids</taxon>
        <taxon>malvids</taxon>
        <taxon>Malvales</taxon>
        <taxon>Malvaceae</taxon>
        <taxon>Malvoideae</taxon>
        <taxon>Gossypium</taxon>
    </lineage>
</organism>
<protein>
    <submittedName>
        <fullName evidence="1">Uncharacterized protein</fullName>
    </submittedName>
</protein>
<evidence type="ECO:0000313" key="1">
    <source>
        <dbReference type="EMBL" id="KAK5817133.1"/>
    </source>
</evidence>
<dbReference type="Proteomes" id="UP001358586">
    <property type="component" value="Chromosome 7"/>
</dbReference>
<reference evidence="1 2" key="1">
    <citation type="submission" date="2023-03" db="EMBL/GenBank/DDBJ databases">
        <title>WGS of Gossypium arboreum.</title>
        <authorList>
            <person name="Yu D."/>
        </authorList>
    </citation>
    <scope>NUCLEOTIDE SEQUENCE [LARGE SCALE GENOMIC DNA]</scope>
    <source>
        <tissue evidence="1">Leaf</tissue>
    </source>
</reference>
<gene>
    <name evidence="1" type="ORF">PVK06_022056</name>
</gene>
<proteinExistence type="predicted"/>